<proteinExistence type="predicted"/>
<dbReference type="InterPro" id="IPR053863">
    <property type="entry name" value="Glyoxy/Ble-like_N"/>
</dbReference>
<protein>
    <recommendedName>
        <fullName evidence="1">VOC domain-containing protein</fullName>
    </recommendedName>
</protein>
<dbReference type="SUPFAM" id="SSF54593">
    <property type="entry name" value="Glyoxalase/Bleomycin resistance protein/Dihydroxybiphenyl dioxygenase"/>
    <property type="match status" value="1"/>
</dbReference>
<accession>A0A212K6F5</accession>
<evidence type="ECO:0000313" key="2">
    <source>
        <dbReference type="EMBL" id="SBW07304.1"/>
    </source>
</evidence>
<reference evidence="2" key="1">
    <citation type="submission" date="2016-04" db="EMBL/GenBank/DDBJ databases">
        <authorList>
            <person name="Evans L.H."/>
            <person name="Alamgir A."/>
            <person name="Owens N."/>
            <person name="Weber N.D."/>
            <person name="Virtaneva K."/>
            <person name="Barbian K."/>
            <person name="Babar A."/>
            <person name="Rosenke K."/>
        </authorList>
    </citation>
    <scope>NUCLEOTIDE SEQUENCE</scope>
    <source>
        <strain evidence="2">86-1</strain>
    </source>
</reference>
<dbReference type="PROSITE" id="PS51819">
    <property type="entry name" value="VOC"/>
    <property type="match status" value="1"/>
</dbReference>
<dbReference type="InterPro" id="IPR037523">
    <property type="entry name" value="VOC_core"/>
</dbReference>
<dbReference type="Gene3D" id="3.10.180.10">
    <property type="entry name" value="2,3-Dihydroxybiphenyl 1,2-Dioxygenase, domain 1"/>
    <property type="match status" value="1"/>
</dbReference>
<gene>
    <name evidence="2" type="ORF">KL86DYS1_31631</name>
</gene>
<organism evidence="2">
    <name type="scientific">uncultured Dysgonomonas sp</name>
    <dbReference type="NCBI Taxonomy" id="206096"/>
    <lineage>
        <taxon>Bacteria</taxon>
        <taxon>Pseudomonadati</taxon>
        <taxon>Bacteroidota</taxon>
        <taxon>Bacteroidia</taxon>
        <taxon>Bacteroidales</taxon>
        <taxon>Dysgonomonadaceae</taxon>
        <taxon>Dysgonomonas</taxon>
        <taxon>environmental samples</taxon>
    </lineage>
</organism>
<dbReference type="PANTHER" id="PTHR33993:SF2">
    <property type="entry name" value="VOC DOMAIN-CONTAINING PROTEIN"/>
    <property type="match status" value="1"/>
</dbReference>
<dbReference type="InterPro" id="IPR029068">
    <property type="entry name" value="Glyas_Bleomycin-R_OHBP_Dase"/>
</dbReference>
<name>A0A212K6F5_9BACT</name>
<dbReference type="InterPro" id="IPR052164">
    <property type="entry name" value="Anthracycline_SecMetBiosynth"/>
</dbReference>
<evidence type="ECO:0000259" key="1">
    <source>
        <dbReference type="PROSITE" id="PS51819"/>
    </source>
</evidence>
<feature type="domain" description="VOC" evidence="1">
    <location>
        <begin position="7"/>
        <end position="129"/>
    </location>
</feature>
<dbReference type="RefSeq" id="WP_296944650.1">
    <property type="nucleotide sequence ID" value="NZ_LT599032.1"/>
</dbReference>
<dbReference type="Pfam" id="PF22677">
    <property type="entry name" value="Ble-like_N"/>
    <property type="match status" value="1"/>
</dbReference>
<dbReference type="PANTHER" id="PTHR33993">
    <property type="entry name" value="GLYOXALASE-RELATED"/>
    <property type="match status" value="1"/>
</dbReference>
<dbReference type="EMBL" id="FLUM01000003">
    <property type="protein sequence ID" value="SBW07304.1"/>
    <property type="molecule type" value="Genomic_DNA"/>
</dbReference>
<dbReference type="CDD" id="cd07247">
    <property type="entry name" value="SgaA_N_like"/>
    <property type="match status" value="1"/>
</dbReference>
<sequence length="130" mass="14321">MATKTNPVVWFEIYVNDMARARKFYETVLAKELSDMPMEGETDYNMAMFPMADDMDAPNASGALVWMKNVKAGGNSTVVYFGCDDCSVEESRVVAAGGQIHQPKFSIGEYGFITLAVDTEGNIFGLHSEK</sequence>
<dbReference type="AlphaFoldDB" id="A0A212K6F5"/>